<dbReference type="EMBL" id="JAEEAQ010000046">
    <property type="protein sequence ID" value="MBI0312870.1"/>
    <property type="molecule type" value="Genomic_DNA"/>
</dbReference>
<feature type="non-terminal residue" evidence="2">
    <location>
        <position position="202"/>
    </location>
</feature>
<evidence type="ECO:0000313" key="3">
    <source>
        <dbReference type="Proteomes" id="UP000638849"/>
    </source>
</evidence>
<accession>A0ABS0R6D6</accession>
<comment type="caution">
    <text evidence="2">The sequence shown here is derived from an EMBL/GenBank/DDBJ whole genome shotgun (WGS) entry which is preliminary data.</text>
</comment>
<organism evidence="2 3">
    <name type="scientific">Streptomyces javensis</name>
    <dbReference type="NCBI Taxonomy" id="114698"/>
    <lineage>
        <taxon>Bacteria</taxon>
        <taxon>Bacillati</taxon>
        <taxon>Actinomycetota</taxon>
        <taxon>Actinomycetes</taxon>
        <taxon>Kitasatosporales</taxon>
        <taxon>Streptomycetaceae</taxon>
        <taxon>Streptomyces</taxon>
        <taxon>Streptomyces violaceusniger group</taxon>
    </lineage>
</organism>
<feature type="compositionally biased region" description="Basic and acidic residues" evidence="1">
    <location>
        <begin position="162"/>
        <end position="179"/>
    </location>
</feature>
<gene>
    <name evidence="2" type="ORF">JBF12_07665</name>
</gene>
<name>A0ABS0R6D6_9ACTN</name>
<protein>
    <submittedName>
        <fullName evidence="2">ATP/GTP-binding protein</fullName>
    </submittedName>
</protein>
<sequence>MSDDTDSNVVHLRTRGSDSGDMPDAPDGGDLFYSEPPDGGAGGAVPPESPAATTTELPPVRGPISPETALRETGMPSSPDSDDEEYEEEEEEGEYAQPRSLADRLGDWLEYRLEVARDRHAGEAPFREAEIVRKTALLKARTAQETAMMEQNGKLHAAMAKAKTDKAAARGKADADRSRSSSSGMGADKGRSKVGGGGGSRG</sequence>
<feature type="region of interest" description="Disordered" evidence="1">
    <location>
        <begin position="1"/>
        <end position="102"/>
    </location>
</feature>
<evidence type="ECO:0000256" key="1">
    <source>
        <dbReference type="SAM" id="MobiDB-lite"/>
    </source>
</evidence>
<dbReference type="Proteomes" id="UP000638849">
    <property type="component" value="Unassembled WGS sequence"/>
</dbReference>
<feature type="region of interest" description="Disordered" evidence="1">
    <location>
        <begin position="155"/>
        <end position="202"/>
    </location>
</feature>
<reference evidence="2 3" key="1">
    <citation type="submission" date="2020-12" db="EMBL/GenBank/DDBJ databases">
        <authorList>
            <person name="Kusuma A.B."/>
            <person name="Nouioui I."/>
            <person name="Goodfellow M."/>
        </authorList>
    </citation>
    <scope>NUCLEOTIDE SEQUENCE [LARGE SCALE GENOMIC DNA]</scope>
    <source>
        <strain evidence="2 3">DSM 41764</strain>
    </source>
</reference>
<proteinExistence type="predicted"/>
<feature type="compositionally biased region" description="Acidic residues" evidence="1">
    <location>
        <begin position="80"/>
        <end position="94"/>
    </location>
</feature>
<feature type="compositionally biased region" description="Gly residues" evidence="1">
    <location>
        <begin position="193"/>
        <end position="202"/>
    </location>
</feature>
<evidence type="ECO:0000313" key="2">
    <source>
        <dbReference type="EMBL" id="MBI0312870.1"/>
    </source>
</evidence>
<keyword evidence="3" id="KW-1185">Reference proteome</keyword>